<proteinExistence type="predicted"/>
<dbReference type="EMBL" id="FNUX01000011">
    <property type="protein sequence ID" value="SEF82941.1"/>
    <property type="molecule type" value="Genomic_DNA"/>
</dbReference>
<dbReference type="InterPro" id="IPR050678">
    <property type="entry name" value="DNA_Partitioning_ATPase"/>
</dbReference>
<organism evidence="2 3">
    <name type="scientific">Nitrosomonas ureae</name>
    <dbReference type="NCBI Taxonomy" id="44577"/>
    <lineage>
        <taxon>Bacteria</taxon>
        <taxon>Pseudomonadati</taxon>
        <taxon>Pseudomonadota</taxon>
        <taxon>Betaproteobacteria</taxon>
        <taxon>Nitrosomonadales</taxon>
        <taxon>Nitrosomonadaceae</taxon>
        <taxon>Nitrosomonas</taxon>
    </lineage>
</organism>
<dbReference type="PIRSF" id="PIRSF009320">
    <property type="entry name" value="Nuc_binding_HP_1000"/>
    <property type="match status" value="1"/>
</dbReference>
<dbReference type="SUPFAM" id="SSF52540">
    <property type="entry name" value="P-loop containing nucleoside triphosphate hydrolases"/>
    <property type="match status" value="1"/>
</dbReference>
<dbReference type="RefSeq" id="WP_103966472.1">
    <property type="nucleotide sequence ID" value="NZ_FNUX01000011.1"/>
</dbReference>
<dbReference type="PANTHER" id="PTHR13696">
    <property type="entry name" value="P-LOOP CONTAINING NUCLEOSIDE TRIPHOSPHATE HYDROLASE"/>
    <property type="match status" value="1"/>
</dbReference>
<dbReference type="Proteomes" id="UP000236753">
    <property type="component" value="Unassembled WGS sequence"/>
</dbReference>
<feature type="domain" description="AAA" evidence="1">
    <location>
        <begin position="1"/>
        <end position="164"/>
    </location>
</feature>
<evidence type="ECO:0000313" key="3">
    <source>
        <dbReference type="Proteomes" id="UP000236753"/>
    </source>
</evidence>
<sequence length="250" mass="28389">MKVIACYSMKGGVGKTATSVNLAYWAAKSGAKTLLIDLDPQGASSFYFRVQPSSKKWAKRFFKAYENLVKHIKASDFENLDIIPAHLSFRNFDTLLAGFNKRKNRLKRVLKGFNKEYDLVVLDCPPSISHLSESIFIASDMVLVPVIPTTLSERTFEQLMAFFKDNDYPQDKIIPFFSMVQAQKSLHKATMEAMSARYKIFLNTVIPYSSDIEKMGVHKAPVDTFAKSRQASYAYHELWEEVSETAKKLA</sequence>
<gene>
    <name evidence="2" type="ORF">SAMN05216334_11141</name>
</gene>
<accession>A0A1H5V855</accession>
<dbReference type="PANTHER" id="PTHR13696:SF52">
    <property type="entry name" value="PARA FAMILY PROTEIN CT_582"/>
    <property type="match status" value="1"/>
</dbReference>
<dbReference type="InterPro" id="IPR027417">
    <property type="entry name" value="P-loop_NTPase"/>
</dbReference>
<dbReference type="InterPro" id="IPR025669">
    <property type="entry name" value="AAA_dom"/>
</dbReference>
<reference evidence="2 3" key="1">
    <citation type="submission" date="2016-10" db="EMBL/GenBank/DDBJ databases">
        <authorList>
            <person name="de Groot N.N."/>
        </authorList>
    </citation>
    <scope>NUCLEOTIDE SEQUENCE [LARGE SCALE GENOMIC DNA]</scope>
    <source>
        <strain evidence="2 3">Nm13</strain>
    </source>
</reference>
<dbReference type="CDD" id="cd02042">
    <property type="entry name" value="ParAB_family"/>
    <property type="match status" value="1"/>
</dbReference>
<dbReference type="OrthoDB" id="69313at2"/>
<protein>
    <submittedName>
        <fullName evidence="2">Chromosome partitioning protein</fullName>
    </submittedName>
</protein>
<dbReference type="Pfam" id="PF13614">
    <property type="entry name" value="AAA_31"/>
    <property type="match status" value="1"/>
</dbReference>
<name>A0A1H5V855_9PROT</name>
<dbReference type="Gene3D" id="3.40.50.300">
    <property type="entry name" value="P-loop containing nucleotide triphosphate hydrolases"/>
    <property type="match status" value="1"/>
</dbReference>
<evidence type="ECO:0000259" key="1">
    <source>
        <dbReference type="Pfam" id="PF13614"/>
    </source>
</evidence>
<evidence type="ECO:0000313" key="2">
    <source>
        <dbReference type="EMBL" id="SEF82941.1"/>
    </source>
</evidence>
<dbReference type="AlphaFoldDB" id="A0A1H5V855"/>